<organism evidence="5">
    <name type="scientific">Wollemia nobilis</name>
    <dbReference type="NCBI Taxonomy" id="56998"/>
    <lineage>
        <taxon>Eukaryota</taxon>
        <taxon>Viridiplantae</taxon>
        <taxon>Streptophyta</taxon>
        <taxon>Embryophyta</taxon>
        <taxon>Tracheophyta</taxon>
        <taxon>Spermatophyta</taxon>
        <taxon>Pinopsida</taxon>
        <taxon>Pinidae</taxon>
        <taxon>Conifers II</taxon>
        <taxon>Araucariales</taxon>
        <taxon>Araucariaceae</taxon>
        <taxon>Wollemia</taxon>
    </lineage>
</organism>
<dbReference type="InterPro" id="IPR002068">
    <property type="entry name" value="A-crystallin/Hsp20_dom"/>
</dbReference>
<evidence type="ECO:0000256" key="1">
    <source>
        <dbReference type="ARBA" id="ARBA00023016"/>
    </source>
</evidence>
<evidence type="ECO:0000256" key="3">
    <source>
        <dbReference type="RuleBase" id="RU003616"/>
    </source>
</evidence>
<dbReference type="EMBL" id="GCHU01011747">
    <property type="protein sequence ID" value="JAG87652.1"/>
    <property type="molecule type" value="Transcribed_RNA"/>
</dbReference>
<sequence length="149" mass="17036">MAEPMASYEDYGEIWHPYWNPLYFYALVNLRRTYAHGMTPFTEDPARLPIDWRETTEAHVFSAALPGARKEDIRVELEDARYLRIASERERGNCERKFRLPEQVDVESITAKFEDGVLSVVVPKIPSGAARRITPADIQEQHSSVANAA</sequence>
<comment type="similarity">
    <text evidence="2 3">Belongs to the small heat shock protein (HSP20) family.</text>
</comment>
<dbReference type="PANTHER" id="PTHR11527">
    <property type="entry name" value="HEAT-SHOCK PROTEIN 20 FAMILY MEMBER"/>
    <property type="match status" value="1"/>
</dbReference>
<evidence type="ECO:0000256" key="2">
    <source>
        <dbReference type="PROSITE-ProRule" id="PRU00285"/>
    </source>
</evidence>
<name>A0A0C9S653_9CONI</name>
<dbReference type="PROSITE" id="PS01031">
    <property type="entry name" value="SHSP"/>
    <property type="match status" value="1"/>
</dbReference>
<dbReference type="SUPFAM" id="SSF49764">
    <property type="entry name" value="HSP20-like chaperones"/>
    <property type="match status" value="1"/>
</dbReference>
<proteinExistence type="inferred from homology"/>
<accession>A0A0C9S653</accession>
<dbReference type="AlphaFoldDB" id="A0A0C9S653"/>
<dbReference type="InterPro" id="IPR008978">
    <property type="entry name" value="HSP20-like_chaperone"/>
</dbReference>
<dbReference type="Gene3D" id="2.60.40.790">
    <property type="match status" value="1"/>
</dbReference>
<protein>
    <submittedName>
        <fullName evidence="5">TSA: Wollemia nobilis Ref_Wollemi_Transcript_11815_733 transcribed RNA sequence</fullName>
    </submittedName>
</protein>
<evidence type="ECO:0000259" key="4">
    <source>
        <dbReference type="PROSITE" id="PS01031"/>
    </source>
</evidence>
<reference evidence="5" key="1">
    <citation type="submission" date="2015-02" db="EMBL/GenBank/DDBJ databases">
        <title>A transcriptome of Wollemia nobilis - a relic of Gondwana.</title>
        <authorList>
            <person name="Chia J.Y."/>
            <person name="Leong Y.S."/>
            <person name="Abdul Karim S."/>
            <person name="Wan Azmi N."/>
            <person name="Hercus R."/>
            <person name="Croft L."/>
        </authorList>
    </citation>
    <scope>NUCLEOTIDE SEQUENCE</scope>
    <source>
        <strain evidence="5">MaeBrown</strain>
        <tissue evidence="5">Leaf</tissue>
    </source>
</reference>
<feature type="domain" description="SHSP" evidence="4">
    <location>
        <begin position="41"/>
        <end position="139"/>
    </location>
</feature>
<dbReference type="InterPro" id="IPR031107">
    <property type="entry name" value="Small_HSP"/>
</dbReference>
<keyword evidence="1" id="KW-0346">Stress response</keyword>
<evidence type="ECO:0000313" key="5">
    <source>
        <dbReference type="EMBL" id="JAG87652.1"/>
    </source>
</evidence>
<dbReference type="Pfam" id="PF00011">
    <property type="entry name" value="HSP20"/>
    <property type="match status" value="1"/>
</dbReference>